<dbReference type="EMBL" id="PVXP01000005">
    <property type="protein sequence ID" value="PRR86374.1"/>
    <property type="molecule type" value="Genomic_DNA"/>
</dbReference>
<comment type="caution">
    <text evidence="3">The sequence shown here is derived from an EMBL/GenBank/DDBJ whole genome shotgun (WGS) entry which is preliminary data.</text>
</comment>
<evidence type="ECO:0000256" key="1">
    <source>
        <dbReference type="SAM" id="MobiDB-lite"/>
    </source>
</evidence>
<evidence type="ECO:0000313" key="4">
    <source>
        <dbReference type="Proteomes" id="UP000237798"/>
    </source>
</evidence>
<accession>A0A2T0BR67</accession>
<feature type="compositionally biased region" description="Polar residues" evidence="1">
    <location>
        <begin position="72"/>
        <end position="103"/>
    </location>
</feature>
<gene>
    <name evidence="3" type="ORF">CLLU_06900</name>
</gene>
<dbReference type="Gene3D" id="2.170.130.30">
    <property type="match status" value="1"/>
</dbReference>
<evidence type="ECO:0000313" key="3">
    <source>
        <dbReference type="EMBL" id="PRR86374.1"/>
    </source>
</evidence>
<feature type="compositionally biased region" description="Low complexity" evidence="1">
    <location>
        <begin position="107"/>
        <end position="117"/>
    </location>
</feature>
<feature type="compositionally biased region" description="Polar residues" evidence="1">
    <location>
        <begin position="43"/>
        <end position="64"/>
    </location>
</feature>
<dbReference type="Proteomes" id="UP000237798">
    <property type="component" value="Unassembled WGS sequence"/>
</dbReference>
<dbReference type="AlphaFoldDB" id="A0A2T0BR67"/>
<dbReference type="RefSeq" id="WP_158255870.1">
    <property type="nucleotide sequence ID" value="NZ_PVXP01000005.1"/>
</dbReference>
<dbReference type="OrthoDB" id="2356646at2"/>
<feature type="region of interest" description="Disordered" evidence="1">
    <location>
        <begin position="43"/>
        <end position="122"/>
    </location>
</feature>
<name>A0A2T0BR67_9CLOT</name>
<protein>
    <recommendedName>
        <fullName evidence="2">Transcobalamin-like C-terminal domain-containing protein</fullName>
    </recommendedName>
</protein>
<feature type="domain" description="Transcobalamin-like C-terminal" evidence="2">
    <location>
        <begin position="157"/>
        <end position="229"/>
    </location>
</feature>
<proteinExistence type="predicted"/>
<organism evidence="3 4">
    <name type="scientific">Clostridium luticellarii</name>
    <dbReference type="NCBI Taxonomy" id="1691940"/>
    <lineage>
        <taxon>Bacteria</taxon>
        <taxon>Bacillati</taxon>
        <taxon>Bacillota</taxon>
        <taxon>Clostridia</taxon>
        <taxon>Eubacteriales</taxon>
        <taxon>Clostridiaceae</taxon>
        <taxon>Clostridium</taxon>
    </lineage>
</organism>
<dbReference type="Pfam" id="PF14478">
    <property type="entry name" value="DUF4430"/>
    <property type="match status" value="1"/>
</dbReference>
<evidence type="ECO:0000259" key="2">
    <source>
        <dbReference type="Pfam" id="PF14478"/>
    </source>
</evidence>
<sequence>MRNKKKKYMIIAAAVVVCAVIFIFAIKAQSVYNSTISNKQMSAENEQNKSGNTSQTGKSPNGINKNGEESSDASGKSTETSSSINSNGVSKENGKTGQASTNHKGASKSSGTSGTDSQNPEAESSIEIIDAVHGNAVILRENLNGIDGQTVGYVTQKALDGAKISYTAKGSGSTVYFSDINGLKEKAEGPLSGWCYYVRKKGESQFVKATTGSGQYVLNSGDAVIWKYVKDGYSN</sequence>
<dbReference type="InterPro" id="IPR027954">
    <property type="entry name" value="Transcobalamin-like_C"/>
</dbReference>
<reference evidence="3 4" key="1">
    <citation type="submission" date="2018-03" db="EMBL/GenBank/DDBJ databases">
        <title>Genome sequence of Clostridium luticellarii DSM 29923.</title>
        <authorList>
            <person name="Poehlein A."/>
            <person name="Daniel R."/>
        </authorList>
    </citation>
    <scope>NUCLEOTIDE SEQUENCE [LARGE SCALE GENOMIC DNA]</scope>
    <source>
        <strain evidence="3 4">DSM 29923</strain>
    </source>
</reference>
<keyword evidence="4" id="KW-1185">Reference proteome</keyword>